<evidence type="ECO:0000256" key="3">
    <source>
        <dbReference type="ARBA" id="ARBA00023004"/>
    </source>
</evidence>
<evidence type="ECO:0000313" key="7">
    <source>
        <dbReference type="Proteomes" id="UP001144471"/>
    </source>
</evidence>
<dbReference type="Gene3D" id="3.40.228.10">
    <property type="entry name" value="Dimethylsulfoxide Reductase, domain 2"/>
    <property type="match status" value="1"/>
</dbReference>
<proteinExistence type="inferred from homology"/>
<dbReference type="Proteomes" id="UP001144471">
    <property type="component" value="Unassembled WGS sequence"/>
</dbReference>
<evidence type="ECO:0000256" key="2">
    <source>
        <dbReference type="ARBA" id="ARBA00022723"/>
    </source>
</evidence>
<name>A0A9W6LPL4_9FUSO</name>
<sequence>MKKLTKKFTHSCSLDCYDLCKFDVYRKGKRVTKIMGSTDNAFTKGIICSKGRKHVDRLYSKDRIKTPLLKVGDDWKEITFEEAVKLVGEKLTALKAAHGSQSVIHYAESGAGGVLKGIEDIFFNFYGGITTTTGSTCWGAGSQAQKYDFGDRRSSDIDDIFNGKTIILWGRNPYNTSIHLYERVLQAKKKGIRVVIVDPRVNESARAADLHISPNPSTDGALAMAVTKLLIEERGVDTSYTEAHIHGYEEYREYLEGLSMDYLLEETGVSKEEVETLTHIIVQGGVSCFLGYGMQKYTNGGNSIRAIDALMAISKNIGREGAGVFYSNRVYPSLLNTDPYGSKTYSVNSRTFQVTEFVDYINRMTEAAEDPIKAIFISKCNPLNQYPNLNESIAAFEKIEFKVCIDGFMTDTAKYCDLIIPSTNTLESEDIIYSSMHSPYLLYNERIVEPEDELMDEYFFFQKLALEMGMEEYPQVDKRTYIGRILEPVGLTIEDLKSKSINLSRGEVAWEDMAFPTPSGKIEIYSESAKEEGQSPIPIYIPSLKRSEEFPLRLISPHFKNSLFSQHYRERDGLSRLYVGRENIRSYTEGERVSLSSKYGRIECTIHLDETLGEDMVYMYAGWNHKHGNPNFLTYNGSSEMGGQVTYYDTFVKIG</sequence>
<reference evidence="6" key="1">
    <citation type="submission" date="2022-12" db="EMBL/GenBank/DDBJ databases">
        <title>Reference genome sequencing for broad-spectrum identification of bacterial and archaeal isolates by mass spectrometry.</title>
        <authorList>
            <person name="Sekiguchi Y."/>
            <person name="Tourlousse D.M."/>
        </authorList>
    </citation>
    <scope>NUCLEOTIDE SEQUENCE</scope>
    <source>
        <strain evidence="6">10succ1</strain>
    </source>
</reference>
<dbReference type="AlphaFoldDB" id="A0A9W6LPL4"/>
<keyword evidence="3" id="KW-0408">Iron</keyword>
<dbReference type="Gene3D" id="3.40.50.740">
    <property type="match status" value="1"/>
</dbReference>
<dbReference type="Gene3D" id="3.30.2070.10">
    <property type="entry name" value="Formate dehydrogenase/DMSO reductase"/>
    <property type="match status" value="1"/>
</dbReference>
<keyword evidence="7" id="KW-1185">Reference proteome</keyword>
<dbReference type="InterPro" id="IPR006657">
    <property type="entry name" value="MoPterin_dinucl-bd_dom"/>
</dbReference>
<dbReference type="SUPFAM" id="SSF53706">
    <property type="entry name" value="Formate dehydrogenase/DMSO reductase, domains 1-3"/>
    <property type="match status" value="1"/>
</dbReference>
<dbReference type="CDD" id="cd02766">
    <property type="entry name" value="MopB_3"/>
    <property type="match status" value="1"/>
</dbReference>
<dbReference type="RefSeq" id="WP_281837593.1">
    <property type="nucleotide sequence ID" value="NZ_BSDY01000028.1"/>
</dbReference>
<dbReference type="Gene3D" id="2.40.40.20">
    <property type="match status" value="1"/>
</dbReference>
<dbReference type="InterPro" id="IPR006963">
    <property type="entry name" value="Mopterin_OxRdtase_4Fe-4S_dom"/>
</dbReference>
<dbReference type="PANTHER" id="PTHR43742:SF6">
    <property type="entry name" value="OXIDOREDUCTASE YYAE-RELATED"/>
    <property type="match status" value="1"/>
</dbReference>
<dbReference type="GO" id="GO:0043546">
    <property type="term" value="F:molybdopterin cofactor binding"/>
    <property type="evidence" value="ECO:0007669"/>
    <property type="project" value="InterPro"/>
</dbReference>
<dbReference type="PANTHER" id="PTHR43742">
    <property type="entry name" value="TRIMETHYLAMINE-N-OXIDE REDUCTASE"/>
    <property type="match status" value="1"/>
</dbReference>
<comment type="similarity">
    <text evidence="1">Belongs to the prokaryotic molybdopterin-containing oxidoreductase family.</text>
</comment>
<accession>A0A9W6LPL4</accession>
<dbReference type="Gene3D" id="2.20.25.90">
    <property type="entry name" value="ADC-like domains"/>
    <property type="match status" value="1"/>
</dbReference>
<dbReference type="GO" id="GO:0051536">
    <property type="term" value="F:iron-sulfur cluster binding"/>
    <property type="evidence" value="ECO:0007669"/>
    <property type="project" value="UniProtKB-KW"/>
</dbReference>
<dbReference type="InterPro" id="IPR006656">
    <property type="entry name" value="Mopterin_OxRdtase"/>
</dbReference>
<protein>
    <submittedName>
        <fullName evidence="6">Formate dehydrogenase</fullName>
    </submittedName>
</protein>
<dbReference type="SMART" id="SM00926">
    <property type="entry name" value="Molybdop_Fe4S4"/>
    <property type="match status" value="1"/>
</dbReference>
<keyword evidence="4" id="KW-0411">Iron-sulfur</keyword>
<dbReference type="Pfam" id="PF01568">
    <property type="entry name" value="Molydop_binding"/>
    <property type="match status" value="1"/>
</dbReference>
<dbReference type="PROSITE" id="PS51669">
    <property type="entry name" value="4FE4S_MOW_BIS_MGD"/>
    <property type="match status" value="1"/>
</dbReference>
<feature type="domain" description="4Fe-4S Mo/W bis-MGD-type" evidence="5">
    <location>
        <begin position="5"/>
        <end position="62"/>
    </location>
</feature>
<dbReference type="InterPro" id="IPR009010">
    <property type="entry name" value="Asp_de-COase-like_dom_sf"/>
</dbReference>
<dbReference type="GO" id="GO:0016491">
    <property type="term" value="F:oxidoreductase activity"/>
    <property type="evidence" value="ECO:0007669"/>
    <property type="project" value="InterPro"/>
</dbReference>
<evidence type="ECO:0000256" key="4">
    <source>
        <dbReference type="ARBA" id="ARBA00023014"/>
    </source>
</evidence>
<dbReference type="GO" id="GO:0046872">
    <property type="term" value="F:metal ion binding"/>
    <property type="evidence" value="ECO:0007669"/>
    <property type="project" value="UniProtKB-KW"/>
</dbReference>
<dbReference type="SUPFAM" id="SSF50692">
    <property type="entry name" value="ADC-like"/>
    <property type="match status" value="1"/>
</dbReference>
<dbReference type="EMBL" id="BSDY01000028">
    <property type="protein sequence ID" value="GLI57918.1"/>
    <property type="molecule type" value="Genomic_DNA"/>
</dbReference>
<dbReference type="Pfam" id="PF04879">
    <property type="entry name" value="Molybdop_Fe4S4"/>
    <property type="match status" value="1"/>
</dbReference>
<comment type="caution">
    <text evidence="6">The sequence shown here is derived from an EMBL/GenBank/DDBJ whole genome shotgun (WGS) entry which is preliminary data.</text>
</comment>
<evidence type="ECO:0000259" key="5">
    <source>
        <dbReference type="PROSITE" id="PS51669"/>
    </source>
</evidence>
<organism evidence="6 7">
    <name type="scientific">Propionigenium maris DSM 9537</name>
    <dbReference type="NCBI Taxonomy" id="1123000"/>
    <lineage>
        <taxon>Bacteria</taxon>
        <taxon>Fusobacteriati</taxon>
        <taxon>Fusobacteriota</taxon>
        <taxon>Fusobacteriia</taxon>
        <taxon>Fusobacteriales</taxon>
        <taxon>Fusobacteriaceae</taxon>
        <taxon>Propionigenium</taxon>
    </lineage>
</organism>
<evidence type="ECO:0000313" key="6">
    <source>
        <dbReference type="EMBL" id="GLI57918.1"/>
    </source>
</evidence>
<dbReference type="InterPro" id="IPR050612">
    <property type="entry name" value="Prok_Mopterin_Oxidored"/>
</dbReference>
<evidence type="ECO:0000256" key="1">
    <source>
        <dbReference type="ARBA" id="ARBA00010312"/>
    </source>
</evidence>
<keyword evidence="2" id="KW-0479">Metal-binding</keyword>
<gene>
    <name evidence="6" type="ORF">PM10SUCC1_34320</name>
</gene>
<dbReference type="Pfam" id="PF00384">
    <property type="entry name" value="Molybdopterin"/>
    <property type="match status" value="1"/>
</dbReference>